<evidence type="ECO:0000313" key="7">
    <source>
        <dbReference type="Proteomes" id="UP001644719"/>
    </source>
</evidence>
<dbReference type="EMBL" id="JAAITS010000018">
    <property type="protein sequence ID" value="NSG85392.1"/>
    <property type="molecule type" value="Genomic_DNA"/>
</dbReference>
<keyword evidence="2" id="KW-0479">Metal-binding</keyword>
<dbReference type="InterPro" id="IPR058240">
    <property type="entry name" value="rSAM_sf"/>
</dbReference>
<evidence type="ECO:0000313" key="6">
    <source>
        <dbReference type="EMBL" id="NSG85392.1"/>
    </source>
</evidence>
<evidence type="ECO:0000256" key="3">
    <source>
        <dbReference type="ARBA" id="ARBA00023004"/>
    </source>
</evidence>
<feature type="domain" description="Radical SAM core" evidence="5">
    <location>
        <begin position="7"/>
        <end position="214"/>
    </location>
</feature>
<dbReference type="InterPro" id="IPR050377">
    <property type="entry name" value="Radical_SAM_PqqE_MftC-like"/>
</dbReference>
<keyword evidence="4" id="KW-0411">Iron-sulfur</keyword>
<dbReference type="SUPFAM" id="SSF102114">
    <property type="entry name" value="Radical SAM enzymes"/>
    <property type="match status" value="1"/>
</dbReference>
<comment type="caution">
    <text evidence="6">The sequence shown here is derived from an EMBL/GenBank/DDBJ whole genome shotgun (WGS) entry which is preliminary data.</text>
</comment>
<name>A0ABX2H7E8_9FIRM</name>
<keyword evidence="3" id="KW-0408">Iron</keyword>
<dbReference type="PANTHER" id="PTHR11228:SF7">
    <property type="entry name" value="PQQA PEPTIDE CYCLASE"/>
    <property type="match status" value="1"/>
</dbReference>
<organism evidence="6 7">
    <name type="scientific">Blautia faecis</name>
    <dbReference type="NCBI Taxonomy" id="871665"/>
    <lineage>
        <taxon>Bacteria</taxon>
        <taxon>Bacillati</taxon>
        <taxon>Bacillota</taxon>
        <taxon>Clostridia</taxon>
        <taxon>Lachnospirales</taxon>
        <taxon>Lachnospiraceae</taxon>
        <taxon>Blautia</taxon>
    </lineage>
</organism>
<accession>A0ABX2H7E8</accession>
<evidence type="ECO:0000259" key="5">
    <source>
        <dbReference type="PROSITE" id="PS51918"/>
    </source>
</evidence>
<dbReference type="InterPro" id="IPR023821">
    <property type="entry name" value="rSAM_TatD-assoc"/>
</dbReference>
<sequence>MMADIVYCYNHEVYFNLTNKCPCNCTFCIRNNGDSVGSAKTLWFEKEPTMEEIYKAIDAFDFSGYKEAVFCGYGEPTMELDKLIAVSKYVRSKYPAHSDRDGKLCPGIRLRLNTNGLGDLINKRSIAREVCQAVDIVSISLNMPDAKSYNEVVRPAYGEKAFDAMLQFAKDCKQYTENVKFTVVDCIGEENVEKSRKVAEKLGIPLRVRKYTAE</sequence>
<dbReference type="Proteomes" id="UP001644719">
    <property type="component" value="Unassembled WGS sequence"/>
</dbReference>
<evidence type="ECO:0000256" key="2">
    <source>
        <dbReference type="ARBA" id="ARBA00022723"/>
    </source>
</evidence>
<dbReference type="NCBIfam" id="TIGR04100">
    <property type="entry name" value="rSAM_pair_X"/>
    <property type="match status" value="1"/>
</dbReference>
<keyword evidence="1" id="KW-0949">S-adenosyl-L-methionine</keyword>
<dbReference type="InterPro" id="IPR023822">
    <property type="entry name" value="rSAM_TatD-assoc_bac"/>
</dbReference>
<dbReference type="InterPro" id="IPR007197">
    <property type="entry name" value="rSAM"/>
</dbReference>
<dbReference type="SFLD" id="SFLDG01067">
    <property type="entry name" value="SPASM/twitch_domain_containing"/>
    <property type="match status" value="1"/>
</dbReference>
<keyword evidence="7" id="KW-1185">Reference proteome</keyword>
<dbReference type="InterPro" id="IPR013785">
    <property type="entry name" value="Aldolase_TIM"/>
</dbReference>
<protein>
    <submittedName>
        <fullName evidence="6">TIGR04100 family radical SAM protein</fullName>
    </submittedName>
</protein>
<evidence type="ECO:0000256" key="1">
    <source>
        <dbReference type="ARBA" id="ARBA00022691"/>
    </source>
</evidence>
<dbReference type="SFLD" id="SFLDS00029">
    <property type="entry name" value="Radical_SAM"/>
    <property type="match status" value="1"/>
</dbReference>
<dbReference type="PANTHER" id="PTHR11228">
    <property type="entry name" value="RADICAL SAM DOMAIN PROTEIN"/>
    <property type="match status" value="1"/>
</dbReference>
<dbReference type="SFLD" id="SFLDG01111">
    <property type="entry name" value="Uncharacterised_Radical_SAM_Su"/>
    <property type="match status" value="1"/>
</dbReference>
<evidence type="ECO:0000256" key="4">
    <source>
        <dbReference type="ARBA" id="ARBA00023014"/>
    </source>
</evidence>
<gene>
    <name evidence="6" type="ORF">G5B17_08085</name>
</gene>
<reference evidence="6 7" key="1">
    <citation type="journal article" date="2020" name="Cell Host Microbe">
        <title>Functional and Genomic Variation between Human-Derived Isolates of Lachnospiraceae Reveals Inter- and Intra-Species Diversity.</title>
        <authorList>
            <person name="Sorbara M.T."/>
            <person name="Littmann E.R."/>
            <person name="Fontana E."/>
            <person name="Moody T.U."/>
            <person name="Kohout C.E."/>
            <person name="Gjonbalaj M."/>
            <person name="Eaton V."/>
            <person name="Seok R."/>
            <person name="Leiner I.M."/>
            <person name="Pamer E.G."/>
        </authorList>
    </citation>
    <scope>NUCLEOTIDE SEQUENCE [LARGE SCALE GENOMIC DNA]</scope>
    <source>
        <strain evidence="6 7">MSK.17.74</strain>
    </source>
</reference>
<dbReference type="PROSITE" id="PS51918">
    <property type="entry name" value="RADICAL_SAM"/>
    <property type="match status" value="1"/>
</dbReference>
<dbReference type="Gene3D" id="3.20.20.70">
    <property type="entry name" value="Aldolase class I"/>
    <property type="match status" value="1"/>
</dbReference>
<proteinExistence type="predicted"/>
<dbReference type="CDD" id="cd01335">
    <property type="entry name" value="Radical_SAM"/>
    <property type="match status" value="1"/>
</dbReference>
<dbReference type="Pfam" id="PF04055">
    <property type="entry name" value="Radical_SAM"/>
    <property type="match status" value="1"/>
</dbReference>
<dbReference type="NCBIfam" id="TIGR04038">
    <property type="entry name" value="tatD_link_rSAM"/>
    <property type="match status" value="1"/>
</dbReference>